<evidence type="ECO:0000256" key="1">
    <source>
        <dbReference type="SAM" id="MobiDB-lite"/>
    </source>
</evidence>
<dbReference type="Proteomes" id="UP001232755">
    <property type="component" value="Unassembled WGS sequence"/>
</dbReference>
<name>A0ABU0QIX7_9ACTN</name>
<feature type="region of interest" description="Disordered" evidence="1">
    <location>
        <begin position="1"/>
        <end position="39"/>
    </location>
</feature>
<protein>
    <submittedName>
        <fullName evidence="2">Uncharacterized protein</fullName>
    </submittedName>
</protein>
<comment type="caution">
    <text evidence="2">The sequence shown here is derived from an EMBL/GenBank/DDBJ whole genome shotgun (WGS) entry which is preliminary data.</text>
</comment>
<organism evidence="2 3">
    <name type="scientific">Streptomyces africanus</name>
    <dbReference type="NCBI Taxonomy" id="231024"/>
    <lineage>
        <taxon>Bacteria</taxon>
        <taxon>Bacillati</taxon>
        <taxon>Actinomycetota</taxon>
        <taxon>Actinomycetes</taxon>
        <taxon>Kitasatosporales</taxon>
        <taxon>Streptomycetaceae</taxon>
        <taxon>Streptomyces</taxon>
    </lineage>
</organism>
<reference evidence="2 3" key="1">
    <citation type="submission" date="2023-07" db="EMBL/GenBank/DDBJ databases">
        <title>Comparative genomics of wheat-associated soil bacteria to identify genetic determinants of phenazine resistance.</title>
        <authorList>
            <person name="Mouncey N."/>
        </authorList>
    </citation>
    <scope>NUCLEOTIDE SEQUENCE [LARGE SCALE GENOMIC DNA]</scope>
    <source>
        <strain evidence="2 3">B3I12</strain>
    </source>
</reference>
<keyword evidence="3" id="KW-1185">Reference proteome</keyword>
<evidence type="ECO:0000313" key="2">
    <source>
        <dbReference type="EMBL" id="MDQ0747337.1"/>
    </source>
</evidence>
<dbReference type="EMBL" id="JAUSYP010000001">
    <property type="protein sequence ID" value="MDQ0747337.1"/>
    <property type="molecule type" value="Genomic_DNA"/>
</dbReference>
<feature type="compositionally biased region" description="Polar residues" evidence="1">
    <location>
        <begin position="1"/>
        <end position="21"/>
    </location>
</feature>
<proteinExistence type="predicted"/>
<sequence>MTSSTPRTRALTSIFSQPSRPTASAATSAGIHQAISTSA</sequence>
<evidence type="ECO:0000313" key="3">
    <source>
        <dbReference type="Proteomes" id="UP001232755"/>
    </source>
</evidence>
<accession>A0ABU0QIX7</accession>
<gene>
    <name evidence="2" type="ORF">QF034_001568</name>
</gene>